<dbReference type="PANTHER" id="PTHR30489:SF0">
    <property type="entry name" value="LIPOPROTEIN-RELEASING SYSTEM TRANSMEMBRANE PROTEIN LOLE"/>
    <property type="match status" value="1"/>
</dbReference>
<comment type="subcellular location">
    <subcellularLocation>
        <location evidence="1">Cell membrane</location>
        <topology evidence="1">Multi-pass membrane protein</topology>
    </subcellularLocation>
</comment>
<accession>A0A369A1U4</accession>
<evidence type="ECO:0000256" key="7">
    <source>
        <dbReference type="SAM" id="Phobius"/>
    </source>
</evidence>
<dbReference type="GO" id="GO:0044874">
    <property type="term" value="P:lipoprotein localization to outer membrane"/>
    <property type="evidence" value="ECO:0007669"/>
    <property type="project" value="TreeGrafter"/>
</dbReference>
<feature type="transmembrane region" description="Helical" evidence="7">
    <location>
        <begin position="343"/>
        <end position="365"/>
    </location>
</feature>
<dbReference type="Pfam" id="PF12704">
    <property type="entry name" value="MacB_PCD"/>
    <property type="match status" value="1"/>
</dbReference>
<proteinExistence type="inferred from homology"/>
<evidence type="ECO:0000256" key="2">
    <source>
        <dbReference type="ARBA" id="ARBA00005236"/>
    </source>
</evidence>
<dbReference type="AlphaFoldDB" id="A0A369A1U4"/>
<evidence type="ECO:0000259" key="8">
    <source>
        <dbReference type="Pfam" id="PF02687"/>
    </source>
</evidence>
<keyword evidence="10" id="KW-0449">Lipoprotein</keyword>
<keyword evidence="11" id="KW-1185">Reference proteome</keyword>
<name>A0A369A1U4_9FLAO</name>
<dbReference type="Proteomes" id="UP000253517">
    <property type="component" value="Unassembled WGS sequence"/>
</dbReference>
<feature type="domain" description="MacB-like periplasmic core" evidence="9">
    <location>
        <begin position="1"/>
        <end position="216"/>
    </location>
</feature>
<feature type="transmembrane region" description="Helical" evidence="7">
    <location>
        <begin position="289"/>
        <end position="316"/>
    </location>
</feature>
<dbReference type="EMBL" id="QPJS01000003">
    <property type="protein sequence ID" value="RCX03270.1"/>
    <property type="molecule type" value="Genomic_DNA"/>
</dbReference>
<sequence>MLGIVACTVALVVVLSAFNGLEQFSRQLYNAFDPELKVVPAGGKYLTGADSMSALLGQIDQIKAYSFVLEEKAYLQKGDREVVVILKGVDAHYFEVNDLEAHLLYGKASPGHHTAIVGLGVAYHLGLSAGLEGEYFQVFVPRADVRSLSRPERAFSQSHLEAVGIFTIQPEVDEKYCLTDIATLRELTRNEDSYSAIEIQLKNPAHIKSVKNKLRQMLSEHRVYDRDEQQEAFFKIMRAEKLVVYLIFTFIALLASFGLMGSLRMLILEKRHNIHLLRALGLTTGQISGIFRITGLLIVSAGVVIGILLGIGIVWLQDAFGLIQLGEGYLIEAYPVELRPGQLLLISFTVLAIGFSTTAAAVAGLPKILQIAGRVI</sequence>
<feature type="domain" description="ABC3 transporter permease C-terminal" evidence="8">
    <location>
        <begin position="246"/>
        <end position="362"/>
    </location>
</feature>
<comment type="similarity">
    <text evidence="2">Belongs to the ABC-4 integral membrane protein family. LolC/E subfamily.</text>
</comment>
<dbReference type="InterPro" id="IPR051447">
    <property type="entry name" value="Lipoprotein-release_system"/>
</dbReference>
<protein>
    <submittedName>
        <fullName evidence="10">Lipoprotein-releasing system permease protein</fullName>
    </submittedName>
</protein>
<reference evidence="10 11" key="1">
    <citation type="submission" date="2018-07" db="EMBL/GenBank/DDBJ databases">
        <title>Genomic Encyclopedia of Type Strains, Phase IV (KMG-IV): sequencing the most valuable type-strain genomes for metagenomic binning, comparative biology and taxonomic classification.</title>
        <authorList>
            <person name="Goeker M."/>
        </authorList>
    </citation>
    <scope>NUCLEOTIDE SEQUENCE [LARGE SCALE GENOMIC DNA]</scope>
    <source>
        <strain evidence="10 11">DSM 21410</strain>
    </source>
</reference>
<feature type="transmembrane region" description="Helical" evidence="7">
    <location>
        <begin position="242"/>
        <end position="268"/>
    </location>
</feature>
<gene>
    <name evidence="10" type="ORF">DES35_103152</name>
</gene>
<evidence type="ECO:0000256" key="6">
    <source>
        <dbReference type="ARBA" id="ARBA00023136"/>
    </source>
</evidence>
<dbReference type="InterPro" id="IPR003838">
    <property type="entry name" value="ABC3_permease_C"/>
</dbReference>
<evidence type="ECO:0000313" key="11">
    <source>
        <dbReference type="Proteomes" id="UP000253517"/>
    </source>
</evidence>
<dbReference type="InterPro" id="IPR025857">
    <property type="entry name" value="MacB_PCD"/>
</dbReference>
<evidence type="ECO:0000256" key="5">
    <source>
        <dbReference type="ARBA" id="ARBA00022989"/>
    </source>
</evidence>
<dbReference type="Pfam" id="PF02687">
    <property type="entry name" value="FtsX"/>
    <property type="match status" value="1"/>
</dbReference>
<keyword evidence="6 7" id="KW-0472">Membrane</keyword>
<keyword evidence="3" id="KW-1003">Cell membrane</keyword>
<evidence type="ECO:0000259" key="9">
    <source>
        <dbReference type="Pfam" id="PF12704"/>
    </source>
</evidence>
<evidence type="ECO:0000256" key="1">
    <source>
        <dbReference type="ARBA" id="ARBA00004651"/>
    </source>
</evidence>
<keyword evidence="5 7" id="KW-1133">Transmembrane helix</keyword>
<evidence type="ECO:0000313" key="10">
    <source>
        <dbReference type="EMBL" id="RCX03270.1"/>
    </source>
</evidence>
<evidence type="ECO:0000256" key="4">
    <source>
        <dbReference type="ARBA" id="ARBA00022692"/>
    </source>
</evidence>
<dbReference type="GO" id="GO:0098797">
    <property type="term" value="C:plasma membrane protein complex"/>
    <property type="evidence" value="ECO:0007669"/>
    <property type="project" value="TreeGrafter"/>
</dbReference>
<evidence type="ECO:0000256" key="3">
    <source>
        <dbReference type="ARBA" id="ARBA00022475"/>
    </source>
</evidence>
<organism evidence="10 11">
    <name type="scientific">Schleiferia thermophila</name>
    <dbReference type="NCBI Taxonomy" id="884107"/>
    <lineage>
        <taxon>Bacteria</taxon>
        <taxon>Pseudomonadati</taxon>
        <taxon>Bacteroidota</taxon>
        <taxon>Flavobacteriia</taxon>
        <taxon>Flavobacteriales</taxon>
        <taxon>Schleiferiaceae</taxon>
        <taxon>Schleiferia</taxon>
    </lineage>
</organism>
<keyword evidence="4 7" id="KW-0812">Transmembrane</keyword>
<comment type="caution">
    <text evidence="10">The sequence shown here is derived from an EMBL/GenBank/DDBJ whole genome shotgun (WGS) entry which is preliminary data.</text>
</comment>
<dbReference type="PANTHER" id="PTHR30489">
    <property type="entry name" value="LIPOPROTEIN-RELEASING SYSTEM TRANSMEMBRANE PROTEIN LOLE"/>
    <property type="match status" value="1"/>
</dbReference>